<sequence>MSRYSKQHYDDVAHIFAQYPRGLHDGVVKDFADLFAADNPSSDYCGYCGTDGATSVACPGRSLALGHSLVQHKGFDREQFLSACGLATEPTCPLCGNPCSDVGVHQTCVDKGDY</sequence>
<protein>
    <submittedName>
        <fullName evidence="1">Uncharacterized protein</fullName>
    </submittedName>
</protein>
<organism evidence="1">
    <name type="scientific">marine sediment metagenome</name>
    <dbReference type="NCBI Taxonomy" id="412755"/>
    <lineage>
        <taxon>unclassified sequences</taxon>
        <taxon>metagenomes</taxon>
        <taxon>ecological metagenomes</taxon>
    </lineage>
</organism>
<name>A0A0F8Z5M7_9ZZZZ</name>
<gene>
    <name evidence="1" type="ORF">LCGC14_2736700</name>
</gene>
<accession>A0A0F8Z5M7</accession>
<dbReference type="AlphaFoldDB" id="A0A0F8Z5M7"/>
<evidence type="ECO:0000313" key="1">
    <source>
        <dbReference type="EMBL" id="KKK89082.1"/>
    </source>
</evidence>
<proteinExistence type="predicted"/>
<dbReference type="EMBL" id="LAZR01049677">
    <property type="protein sequence ID" value="KKK89082.1"/>
    <property type="molecule type" value="Genomic_DNA"/>
</dbReference>
<comment type="caution">
    <text evidence="1">The sequence shown here is derived from an EMBL/GenBank/DDBJ whole genome shotgun (WGS) entry which is preliminary data.</text>
</comment>
<reference evidence="1" key="1">
    <citation type="journal article" date="2015" name="Nature">
        <title>Complex archaea that bridge the gap between prokaryotes and eukaryotes.</title>
        <authorList>
            <person name="Spang A."/>
            <person name="Saw J.H."/>
            <person name="Jorgensen S.L."/>
            <person name="Zaremba-Niedzwiedzka K."/>
            <person name="Martijn J."/>
            <person name="Lind A.E."/>
            <person name="van Eijk R."/>
            <person name="Schleper C."/>
            <person name="Guy L."/>
            <person name="Ettema T.J."/>
        </authorList>
    </citation>
    <scope>NUCLEOTIDE SEQUENCE</scope>
</reference>